<dbReference type="OrthoDB" id="1957187at2"/>
<comment type="similarity">
    <text evidence="2">Belongs to the membrane fusion protein (MFP) (TC 8.A.1) family.</text>
</comment>
<dbReference type="EMBL" id="SIHO01000002">
    <property type="protein sequence ID" value="TFU03292.1"/>
    <property type="molecule type" value="Genomic_DNA"/>
</dbReference>
<dbReference type="Gene3D" id="2.40.420.20">
    <property type="match status" value="1"/>
</dbReference>
<evidence type="ECO:0000259" key="6">
    <source>
        <dbReference type="Pfam" id="PF25967"/>
    </source>
</evidence>
<evidence type="ECO:0000256" key="3">
    <source>
        <dbReference type="ARBA" id="ARBA00023054"/>
    </source>
</evidence>
<dbReference type="GO" id="GO:0016020">
    <property type="term" value="C:membrane"/>
    <property type="evidence" value="ECO:0007669"/>
    <property type="project" value="InterPro"/>
</dbReference>
<dbReference type="InterPro" id="IPR006143">
    <property type="entry name" value="RND_pump_MFP"/>
</dbReference>
<dbReference type="Proteomes" id="UP000297737">
    <property type="component" value="Unassembled WGS sequence"/>
</dbReference>
<proteinExistence type="inferred from homology"/>
<dbReference type="Gene3D" id="2.40.30.170">
    <property type="match status" value="1"/>
</dbReference>
<organism evidence="7 8">
    <name type="scientific">Glacieibacterium arshaanense</name>
    <dbReference type="NCBI Taxonomy" id="2511025"/>
    <lineage>
        <taxon>Bacteria</taxon>
        <taxon>Pseudomonadati</taxon>
        <taxon>Pseudomonadota</taxon>
        <taxon>Alphaproteobacteria</taxon>
        <taxon>Sphingomonadales</taxon>
        <taxon>Sphingosinicellaceae</taxon>
        <taxon>Glacieibacterium</taxon>
    </lineage>
</organism>
<dbReference type="GO" id="GO:0022857">
    <property type="term" value="F:transmembrane transporter activity"/>
    <property type="evidence" value="ECO:0007669"/>
    <property type="project" value="InterPro"/>
</dbReference>
<accession>A0A4Y9EMN0</accession>
<evidence type="ECO:0000256" key="2">
    <source>
        <dbReference type="ARBA" id="ARBA00009477"/>
    </source>
</evidence>
<evidence type="ECO:0000256" key="5">
    <source>
        <dbReference type="SAM" id="Phobius"/>
    </source>
</evidence>
<keyword evidence="5" id="KW-0472">Membrane</keyword>
<protein>
    <submittedName>
        <fullName evidence="7">Efflux RND transporter periplasmic adaptor subunit</fullName>
    </submittedName>
</protein>
<dbReference type="PANTHER" id="PTHR32347">
    <property type="entry name" value="EFFLUX SYSTEM COMPONENT YKNX-RELATED"/>
    <property type="match status" value="1"/>
</dbReference>
<dbReference type="RefSeq" id="WP_135245884.1">
    <property type="nucleotide sequence ID" value="NZ_SIHO01000002.1"/>
</dbReference>
<sequence length="436" mass="46835">MTVVSLSHQAPPAKAGAGMDKPIERKRLPLRTRLIVGAAALLVLGAAATWMIAGSAGSQTIDATNITVSTVTRGTFDDFVPLRARVTPLVTVYLDAVEGGRIDRVLVEDGATVTAGQPLAVLSNATLQLDVIAREADVSQQLNNMRSQELELQRSRLENRRNLAEIEWQTRKSARQLERDTTLAAGGWVSGKALKDSQDEAKYLQQRRAITAETLATEERLQASQMAQLRTSATQLTTNLALARASLDALTIRAPVGGSLSGFNPQVGQSLNRGERLGQVDSAGRNKLVADIDEFYLGRVRTGQVAKLETNGKAYALTVAKIYPQVKGGTFTADLTFDDPEPAALQRGQTLQPRLTLGDPAPALLIPNGAFYTDSGGNFVFVVAKNGKSAEKRPVRLGRRNPETIEVIGGLAPGDRVITSAYTGFADKDRLKLARD</sequence>
<dbReference type="Gene3D" id="2.40.50.100">
    <property type="match status" value="1"/>
</dbReference>
<dbReference type="Gene3D" id="1.10.287.470">
    <property type="entry name" value="Helix hairpin bin"/>
    <property type="match status" value="1"/>
</dbReference>
<dbReference type="GO" id="GO:0030313">
    <property type="term" value="C:cell envelope"/>
    <property type="evidence" value="ECO:0007669"/>
    <property type="project" value="UniProtKB-SubCell"/>
</dbReference>
<dbReference type="SUPFAM" id="SSF111369">
    <property type="entry name" value="HlyD-like secretion proteins"/>
    <property type="match status" value="1"/>
</dbReference>
<dbReference type="InterPro" id="IPR058627">
    <property type="entry name" value="MdtA-like_C"/>
</dbReference>
<dbReference type="NCBIfam" id="TIGR01730">
    <property type="entry name" value="RND_mfp"/>
    <property type="match status" value="1"/>
</dbReference>
<reference evidence="7 8" key="1">
    <citation type="submission" date="2019-02" db="EMBL/GenBank/DDBJ databases">
        <title>Polymorphobacter sp. isolated from the lake at the Tibet of China.</title>
        <authorList>
            <person name="Li A."/>
        </authorList>
    </citation>
    <scope>NUCLEOTIDE SEQUENCE [LARGE SCALE GENOMIC DNA]</scope>
    <source>
        <strain evidence="7 8">DJ1R-1</strain>
    </source>
</reference>
<evidence type="ECO:0000313" key="8">
    <source>
        <dbReference type="Proteomes" id="UP000297737"/>
    </source>
</evidence>
<evidence type="ECO:0000313" key="7">
    <source>
        <dbReference type="EMBL" id="TFU03292.1"/>
    </source>
</evidence>
<dbReference type="AlphaFoldDB" id="A0A4Y9EMN0"/>
<feature type="transmembrane region" description="Helical" evidence="5">
    <location>
        <begin position="34"/>
        <end position="53"/>
    </location>
</feature>
<name>A0A4Y9EMN0_9SPHN</name>
<dbReference type="Pfam" id="PF25967">
    <property type="entry name" value="RND-MFP_C"/>
    <property type="match status" value="1"/>
</dbReference>
<feature type="region of interest" description="Disordered" evidence="4">
    <location>
        <begin position="1"/>
        <end position="20"/>
    </location>
</feature>
<dbReference type="PANTHER" id="PTHR32347:SF23">
    <property type="entry name" value="BLL5650 PROTEIN"/>
    <property type="match status" value="1"/>
</dbReference>
<comment type="subcellular location">
    <subcellularLocation>
        <location evidence="1">Cell envelope</location>
    </subcellularLocation>
</comment>
<comment type="caution">
    <text evidence="7">The sequence shown here is derived from an EMBL/GenBank/DDBJ whole genome shotgun (WGS) entry which is preliminary data.</text>
</comment>
<dbReference type="InterPro" id="IPR050465">
    <property type="entry name" value="UPF0194_transport"/>
</dbReference>
<keyword evidence="3" id="KW-0175">Coiled coil</keyword>
<evidence type="ECO:0000256" key="1">
    <source>
        <dbReference type="ARBA" id="ARBA00004196"/>
    </source>
</evidence>
<keyword evidence="5" id="KW-0812">Transmembrane</keyword>
<evidence type="ECO:0000256" key="4">
    <source>
        <dbReference type="SAM" id="MobiDB-lite"/>
    </source>
</evidence>
<keyword evidence="8" id="KW-1185">Reference proteome</keyword>
<gene>
    <name evidence="7" type="ORF">EUV02_08895</name>
</gene>
<feature type="domain" description="Multidrug resistance protein MdtA-like C-terminal permuted SH3" evidence="6">
    <location>
        <begin position="363"/>
        <end position="420"/>
    </location>
</feature>
<keyword evidence="5" id="KW-1133">Transmembrane helix</keyword>